<dbReference type="Proteomes" id="UP001055811">
    <property type="component" value="Linkage Group LG02"/>
</dbReference>
<reference evidence="1 2" key="2">
    <citation type="journal article" date="2022" name="Mol. Ecol. Resour.">
        <title>The genomes of chicory, endive, great burdock and yacon provide insights into Asteraceae paleo-polyploidization history and plant inulin production.</title>
        <authorList>
            <person name="Fan W."/>
            <person name="Wang S."/>
            <person name="Wang H."/>
            <person name="Wang A."/>
            <person name="Jiang F."/>
            <person name="Liu H."/>
            <person name="Zhao H."/>
            <person name="Xu D."/>
            <person name="Zhang Y."/>
        </authorList>
    </citation>
    <scope>NUCLEOTIDE SEQUENCE [LARGE SCALE GENOMIC DNA]</scope>
    <source>
        <strain evidence="2">cv. Punajuju</strain>
        <tissue evidence="1">Leaves</tissue>
    </source>
</reference>
<evidence type="ECO:0000313" key="2">
    <source>
        <dbReference type="Proteomes" id="UP001055811"/>
    </source>
</evidence>
<evidence type="ECO:0000313" key="1">
    <source>
        <dbReference type="EMBL" id="KAI3781166.1"/>
    </source>
</evidence>
<sequence>MSTVEVVGADADWKKEVKKEIGELNRKFDKLMSTLQNGPQNQQQGNQQGQRTHEVNQVHGQGKKHVNAVETEWRKVTEEDLVEKEGESKTKESKEKSEESDQVKEDKENALEDMKILQEMCRKNKAPTPDMVRLTVKASEALLGTLPKKERDHGSPLMTVTEGDVIIRNTLLDLEASVNVLPGYLYDNYKNEELEPAKTYESLEDAPALILGRPFLATAGAVMDCKTGDMDISFGTRKRRLNMFGCPISLPPGYDDKYLNNRPLMAPREKDKGRNQVQGNGIDEEEILWEAKRHPLATVDKMQLLDILEMMELKHQQYEKDTRCREAKVFQILDAQQQWISQVSDRMTQRTTLLATLVHDFAPAMKRMMPSEEREE</sequence>
<protein>
    <submittedName>
        <fullName evidence="1">Uncharacterized protein</fullName>
    </submittedName>
</protein>
<accession>A0ACB9GDT0</accession>
<comment type="caution">
    <text evidence="1">The sequence shown here is derived from an EMBL/GenBank/DDBJ whole genome shotgun (WGS) entry which is preliminary data.</text>
</comment>
<name>A0ACB9GDT0_CICIN</name>
<keyword evidence="2" id="KW-1185">Reference proteome</keyword>
<proteinExistence type="predicted"/>
<gene>
    <name evidence="1" type="ORF">L2E82_11170</name>
</gene>
<reference evidence="2" key="1">
    <citation type="journal article" date="2022" name="Mol. Ecol. Resour.">
        <title>The genomes of chicory, endive, great burdock and yacon provide insights into Asteraceae palaeo-polyploidization history and plant inulin production.</title>
        <authorList>
            <person name="Fan W."/>
            <person name="Wang S."/>
            <person name="Wang H."/>
            <person name="Wang A."/>
            <person name="Jiang F."/>
            <person name="Liu H."/>
            <person name="Zhao H."/>
            <person name="Xu D."/>
            <person name="Zhang Y."/>
        </authorList>
    </citation>
    <scope>NUCLEOTIDE SEQUENCE [LARGE SCALE GENOMIC DNA]</scope>
    <source>
        <strain evidence="2">cv. Punajuju</strain>
    </source>
</reference>
<dbReference type="EMBL" id="CM042010">
    <property type="protein sequence ID" value="KAI3781166.1"/>
    <property type="molecule type" value="Genomic_DNA"/>
</dbReference>
<organism evidence="1 2">
    <name type="scientific">Cichorium intybus</name>
    <name type="common">Chicory</name>
    <dbReference type="NCBI Taxonomy" id="13427"/>
    <lineage>
        <taxon>Eukaryota</taxon>
        <taxon>Viridiplantae</taxon>
        <taxon>Streptophyta</taxon>
        <taxon>Embryophyta</taxon>
        <taxon>Tracheophyta</taxon>
        <taxon>Spermatophyta</taxon>
        <taxon>Magnoliopsida</taxon>
        <taxon>eudicotyledons</taxon>
        <taxon>Gunneridae</taxon>
        <taxon>Pentapetalae</taxon>
        <taxon>asterids</taxon>
        <taxon>campanulids</taxon>
        <taxon>Asterales</taxon>
        <taxon>Asteraceae</taxon>
        <taxon>Cichorioideae</taxon>
        <taxon>Cichorieae</taxon>
        <taxon>Cichoriinae</taxon>
        <taxon>Cichorium</taxon>
    </lineage>
</organism>